<evidence type="ECO:0000313" key="2">
    <source>
        <dbReference type="Proteomes" id="UP000247780"/>
    </source>
</evidence>
<reference evidence="1 2" key="1">
    <citation type="submission" date="2018-04" db="EMBL/GenBank/DDBJ databases">
        <title>Active sludge and wastewater microbial communities from Klosterneuburg, Austria.</title>
        <authorList>
            <person name="Wagner M."/>
        </authorList>
    </citation>
    <scope>NUCLEOTIDE SEQUENCE [LARGE SCALE GENOMIC DNA]</scope>
    <source>
        <strain evidence="1 2">Nm 57</strain>
    </source>
</reference>
<sequence length="30" mass="3375">MEGEISWTARALVLDILQGISYGLRSEPRL</sequence>
<dbReference type="Proteomes" id="UP000247780">
    <property type="component" value="Unassembled WGS sequence"/>
</dbReference>
<dbReference type="EMBL" id="QICQ01000022">
    <property type="protein sequence ID" value="PXV79707.1"/>
    <property type="molecule type" value="Genomic_DNA"/>
</dbReference>
<keyword evidence="2" id="KW-1185">Reference proteome</keyword>
<accession>A0ABX5M7T6</accession>
<protein>
    <recommendedName>
        <fullName evidence="3">PadR family transcriptional regulator</fullName>
    </recommendedName>
</protein>
<name>A0ABX5M7T6_9PROT</name>
<gene>
    <name evidence="1" type="ORF">C8R14_12225</name>
</gene>
<evidence type="ECO:0000313" key="1">
    <source>
        <dbReference type="EMBL" id="PXV79707.1"/>
    </source>
</evidence>
<organism evidence="1 2">
    <name type="scientific">Nitrosomonas eutropha</name>
    <dbReference type="NCBI Taxonomy" id="916"/>
    <lineage>
        <taxon>Bacteria</taxon>
        <taxon>Pseudomonadati</taxon>
        <taxon>Pseudomonadota</taxon>
        <taxon>Betaproteobacteria</taxon>
        <taxon>Nitrosomonadales</taxon>
        <taxon>Nitrosomonadaceae</taxon>
        <taxon>Nitrosomonas</taxon>
    </lineage>
</organism>
<evidence type="ECO:0008006" key="3">
    <source>
        <dbReference type="Google" id="ProtNLM"/>
    </source>
</evidence>
<comment type="caution">
    <text evidence="1">The sequence shown here is derived from an EMBL/GenBank/DDBJ whole genome shotgun (WGS) entry which is preliminary data.</text>
</comment>
<proteinExistence type="predicted"/>